<dbReference type="Proteomes" id="UP000824120">
    <property type="component" value="Chromosome 2"/>
</dbReference>
<comment type="caution">
    <text evidence="1">The sequence shown here is derived from an EMBL/GenBank/DDBJ whole genome shotgun (WGS) entry which is preliminary data.</text>
</comment>
<organism evidence="1 2">
    <name type="scientific">Solanum commersonii</name>
    <name type="common">Commerson's wild potato</name>
    <name type="synonym">Commerson's nightshade</name>
    <dbReference type="NCBI Taxonomy" id="4109"/>
    <lineage>
        <taxon>Eukaryota</taxon>
        <taxon>Viridiplantae</taxon>
        <taxon>Streptophyta</taxon>
        <taxon>Embryophyta</taxon>
        <taxon>Tracheophyta</taxon>
        <taxon>Spermatophyta</taxon>
        <taxon>Magnoliopsida</taxon>
        <taxon>eudicotyledons</taxon>
        <taxon>Gunneridae</taxon>
        <taxon>Pentapetalae</taxon>
        <taxon>asterids</taxon>
        <taxon>lamiids</taxon>
        <taxon>Solanales</taxon>
        <taxon>Solanaceae</taxon>
        <taxon>Solanoideae</taxon>
        <taxon>Solaneae</taxon>
        <taxon>Solanum</taxon>
    </lineage>
</organism>
<evidence type="ECO:0000313" key="2">
    <source>
        <dbReference type="Proteomes" id="UP000824120"/>
    </source>
</evidence>
<accession>A0A9J6AK28</accession>
<evidence type="ECO:0000313" key="1">
    <source>
        <dbReference type="EMBL" id="KAG5624375.1"/>
    </source>
</evidence>
<dbReference type="EMBL" id="JACXVP010000002">
    <property type="protein sequence ID" value="KAG5624375.1"/>
    <property type="molecule type" value="Genomic_DNA"/>
</dbReference>
<protein>
    <submittedName>
        <fullName evidence="1">Uncharacterized protein</fullName>
    </submittedName>
</protein>
<reference evidence="1 2" key="1">
    <citation type="submission" date="2020-09" db="EMBL/GenBank/DDBJ databases">
        <title>De no assembly of potato wild relative species, Solanum commersonii.</title>
        <authorList>
            <person name="Cho K."/>
        </authorList>
    </citation>
    <scope>NUCLEOTIDE SEQUENCE [LARGE SCALE GENOMIC DNA]</scope>
    <source>
        <strain evidence="1">LZ3.2</strain>
        <tissue evidence="1">Leaf</tissue>
    </source>
</reference>
<keyword evidence="2" id="KW-1185">Reference proteome</keyword>
<proteinExistence type="predicted"/>
<sequence>MKGKSCAPWKKVEEKYGTAPQNIGASSANWTIERLQEPQVYAFSMKTVVALRQHSALITHLEIIQTNCTVHWSTSSLLFGLKNEARKLFYILLGHGHAGAPSLCHINVVGSSVKLPQYYTDVNQDKNSD</sequence>
<dbReference type="AlphaFoldDB" id="A0A9J6AK28"/>
<name>A0A9J6AK28_SOLCO</name>
<gene>
    <name evidence="1" type="ORF">H5410_009593</name>
</gene>